<reference evidence="5 6" key="1">
    <citation type="submission" date="2016-08" db="EMBL/GenBank/DDBJ databases">
        <title>A Parts List for Fungal Cellulosomes Revealed by Comparative Genomics.</title>
        <authorList>
            <consortium name="DOE Joint Genome Institute"/>
            <person name="Haitjema C.H."/>
            <person name="Gilmore S.P."/>
            <person name="Henske J.K."/>
            <person name="Solomon K.V."/>
            <person name="De Groot R."/>
            <person name="Kuo A."/>
            <person name="Mondo S.J."/>
            <person name="Salamov A.A."/>
            <person name="Labutti K."/>
            <person name="Zhao Z."/>
            <person name="Chiniquy J."/>
            <person name="Barry K."/>
            <person name="Brewer H.M."/>
            <person name="Purvine S.O."/>
            <person name="Wright A.T."/>
            <person name="Boxma B."/>
            <person name="Van Alen T."/>
            <person name="Hackstein J.H."/>
            <person name="Baker S.E."/>
            <person name="Grigoriev I.V."/>
            <person name="O'Malley M.A."/>
        </authorList>
    </citation>
    <scope>NUCLEOTIDE SEQUENCE [LARGE SCALE GENOMIC DNA]</scope>
    <source>
        <strain evidence="5 6">S4</strain>
    </source>
</reference>
<dbReference type="CDD" id="cd06467">
    <property type="entry name" value="p23_NUDC_like"/>
    <property type="match status" value="1"/>
</dbReference>
<dbReference type="InterPro" id="IPR007052">
    <property type="entry name" value="CS_dom"/>
</dbReference>
<dbReference type="Gene3D" id="2.60.40.790">
    <property type="match status" value="1"/>
</dbReference>
<sequence>MPSKSDEIIEEEPLKPSEKLYSWSQTDDQITISFQVLKSFKARDATIDIRKDSIIVQIHNEDTPRIKGRLFTSIDKYESMWQVETESKTKKRIVTIHIEKLNTIPWPLVIRSGLGGENDIEGMDHQSQYLCGSFYQSEVGDYQKAFKYFESAANLGNTSAQMKLAAFYELGKKESQSIIVDQDLKKAIYWHTKAAEADNPEACYIVGTAYQQGTHFLEKSYSTALKWLERCLESTPDLAEVANNIYVATCFQIGLMKLEGGYGIEEDSEGAIKYWKMSAYYKHSQSLYNLGVLYLNKIGKDHNIVKAIRLIQEAIALDSTLDIPAQLQQLTPEQLEQVNAMVESNLKENPDLGDKLSLESMLTPPPSAQTTLKNRKPSNEGKDQDTTSGKSSPDQTKVRRKKKKSTKRHHNSSSQSTLNSTNNKLIMATGLLTLAGISAFVMYRVFKNKN</sequence>
<feature type="region of interest" description="Disordered" evidence="2">
    <location>
        <begin position="349"/>
        <end position="420"/>
    </location>
</feature>
<feature type="transmembrane region" description="Helical" evidence="3">
    <location>
        <begin position="425"/>
        <end position="446"/>
    </location>
</feature>
<dbReference type="EMBL" id="MCFG01000014">
    <property type="protein sequence ID" value="ORX86970.1"/>
    <property type="molecule type" value="Genomic_DNA"/>
</dbReference>
<feature type="compositionally biased region" description="Basic residues" evidence="2">
    <location>
        <begin position="398"/>
        <end position="411"/>
    </location>
</feature>
<evidence type="ECO:0000313" key="6">
    <source>
        <dbReference type="Proteomes" id="UP000193944"/>
    </source>
</evidence>
<dbReference type="SUPFAM" id="SSF81901">
    <property type="entry name" value="HCP-like"/>
    <property type="match status" value="2"/>
</dbReference>
<name>A0A1Y1XMI1_9FUNG</name>
<evidence type="ECO:0000313" key="5">
    <source>
        <dbReference type="EMBL" id="ORX86970.1"/>
    </source>
</evidence>
<dbReference type="Pfam" id="PF04969">
    <property type="entry name" value="CS"/>
    <property type="match status" value="1"/>
</dbReference>
<dbReference type="SMART" id="SM00671">
    <property type="entry name" value="SEL1"/>
    <property type="match status" value="5"/>
</dbReference>
<protein>
    <submittedName>
        <fullName evidence="5">HCP-like protein</fullName>
    </submittedName>
</protein>
<evidence type="ECO:0000256" key="1">
    <source>
        <dbReference type="ARBA" id="ARBA00038101"/>
    </source>
</evidence>
<dbReference type="Proteomes" id="UP000193944">
    <property type="component" value="Unassembled WGS sequence"/>
</dbReference>
<comment type="similarity">
    <text evidence="1">Belongs to the sel-1 family.</text>
</comment>
<keyword evidence="3" id="KW-1133">Transmembrane helix</keyword>
<comment type="caution">
    <text evidence="5">The sequence shown here is derived from an EMBL/GenBank/DDBJ whole genome shotgun (WGS) entry which is preliminary data.</text>
</comment>
<dbReference type="PANTHER" id="PTHR11102">
    <property type="entry name" value="SEL-1-LIKE PROTEIN"/>
    <property type="match status" value="1"/>
</dbReference>
<keyword evidence="3" id="KW-0812">Transmembrane</keyword>
<dbReference type="AlphaFoldDB" id="A0A1Y1XMI1"/>
<proteinExistence type="inferred from homology"/>
<dbReference type="Pfam" id="PF08238">
    <property type="entry name" value="Sel1"/>
    <property type="match status" value="5"/>
</dbReference>
<dbReference type="SUPFAM" id="SSF49764">
    <property type="entry name" value="HSP20-like chaperones"/>
    <property type="match status" value="1"/>
</dbReference>
<keyword evidence="6" id="KW-1185">Reference proteome</keyword>
<feature type="domain" description="CS" evidence="4">
    <location>
        <begin position="16"/>
        <end position="110"/>
    </location>
</feature>
<keyword evidence="3" id="KW-0472">Membrane</keyword>
<gene>
    <name evidence="5" type="ORF">BCR32DRAFT_274893</name>
</gene>
<evidence type="ECO:0000256" key="2">
    <source>
        <dbReference type="SAM" id="MobiDB-lite"/>
    </source>
</evidence>
<dbReference type="STRING" id="1754192.A0A1Y1XMI1"/>
<evidence type="ECO:0000259" key="4">
    <source>
        <dbReference type="PROSITE" id="PS51203"/>
    </source>
</evidence>
<dbReference type="OrthoDB" id="416217at2759"/>
<dbReference type="InterPro" id="IPR006597">
    <property type="entry name" value="Sel1-like"/>
</dbReference>
<dbReference type="InterPro" id="IPR050767">
    <property type="entry name" value="Sel1_AlgK"/>
</dbReference>
<dbReference type="InterPro" id="IPR008978">
    <property type="entry name" value="HSP20-like_chaperone"/>
</dbReference>
<organism evidence="5 6">
    <name type="scientific">Anaeromyces robustus</name>
    <dbReference type="NCBI Taxonomy" id="1754192"/>
    <lineage>
        <taxon>Eukaryota</taxon>
        <taxon>Fungi</taxon>
        <taxon>Fungi incertae sedis</taxon>
        <taxon>Chytridiomycota</taxon>
        <taxon>Chytridiomycota incertae sedis</taxon>
        <taxon>Neocallimastigomycetes</taxon>
        <taxon>Neocallimastigales</taxon>
        <taxon>Neocallimastigaceae</taxon>
        <taxon>Anaeromyces</taxon>
    </lineage>
</organism>
<dbReference type="Gene3D" id="1.25.40.10">
    <property type="entry name" value="Tetratricopeptide repeat domain"/>
    <property type="match status" value="1"/>
</dbReference>
<reference evidence="5 6" key="2">
    <citation type="submission" date="2016-08" db="EMBL/GenBank/DDBJ databases">
        <title>Pervasive Adenine N6-methylation of Active Genes in Fungi.</title>
        <authorList>
            <consortium name="DOE Joint Genome Institute"/>
            <person name="Mondo S.J."/>
            <person name="Dannebaum R.O."/>
            <person name="Kuo R.C."/>
            <person name="Labutti K."/>
            <person name="Haridas S."/>
            <person name="Kuo A."/>
            <person name="Salamov A."/>
            <person name="Ahrendt S.R."/>
            <person name="Lipzen A."/>
            <person name="Sullivan W."/>
            <person name="Andreopoulos W.B."/>
            <person name="Clum A."/>
            <person name="Lindquist E."/>
            <person name="Daum C."/>
            <person name="Ramamoorthy G.K."/>
            <person name="Gryganskyi A."/>
            <person name="Culley D."/>
            <person name="Magnuson J.K."/>
            <person name="James T.Y."/>
            <person name="O'Malley M.A."/>
            <person name="Stajich J.E."/>
            <person name="Spatafora J.W."/>
            <person name="Visel A."/>
            <person name="Grigoriev I.V."/>
        </authorList>
    </citation>
    <scope>NUCLEOTIDE SEQUENCE [LARGE SCALE GENOMIC DNA]</scope>
    <source>
        <strain evidence="5 6">S4</strain>
    </source>
</reference>
<dbReference type="InterPro" id="IPR011990">
    <property type="entry name" value="TPR-like_helical_dom_sf"/>
</dbReference>
<dbReference type="PANTHER" id="PTHR11102:SF160">
    <property type="entry name" value="ERAD-ASSOCIATED E3 UBIQUITIN-PROTEIN LIGASE COMPONENT HRD3"/>
    <property type="match status" value="1"/>
</dbReference>
<evidence type="ECO:0000256" key="3">
    <source>
        <dbReference type="SAM" id="Phobius"/>
    </source>
</evidence>
<dbReference type="PROSITE" id="PS51203">
    <property type="entry name" value="CS"/>
    <property type="match status" value="1"/>
</dbReference>
<accession>A0A1Y1XMI1</accession>
<feature type="compositionally biased region" description="Polar residues" evidence="2">
    <location>
        <begin position="386"/>
        <end position="395"/>
    </location>
</feature>